<dbReference type="Pfam" id="PF01978">
    <property type="entry name" value="TrmB"/>
    <property type="match status" value="1"/>
</dbReference>
<dbReference type="InterPro" id="IPR021586">
    <property type="entry name" value="Tscrpt_reg_TrmB_C"/>
</dbReference>
<gene>
    <name evidence="3" type="ORF">BRLA_c036250</name>
</gene>
<dbReference type="InterPro" id="IPR036390">
    <property type="entry name" value="WH_DNA-bd_sf"/>
</dbReference>
<evidence type="ECO:0000259" key="2">
    <source>
        <dbReference type="Pfam" id="PF11495"/>
    </source>
</evidence>
<accession>A0A075R5Q0</accession>
<dbReference type="Pfam" id="PF11495">
    <property type="entry name" value="Regulator_TrmB"/>
    <property type="match status" value="1"/>
</dbReference>
<dbReference type="RefSeq" id="WP_003339696.1">
    <property type="nucleotide sequence ID" value="NZ_CP007806.1"/>
</dbReference>
<evidence type="ECO:0000313" key="4">
    <source>
        <dbReference type="Proteomes" id="UP000005850"/>
    </source>
</evidence>
<dbReference type="STRING" id="1042163.BRLA_c036250"/>
<feature type="domain" description="Transcription regulator TrmB C-terminal" evidence="2">
    <location>
        <begin position="112"/>
        <end position="206"/>
    </location>
</feature>
<dbReference type="AlphaFoldDB" id="A0A075R5Q0"/>
<dbReference type="PANTHER" id="PTHR34293">
    <property type="entry name" value="HTH-TYPE TRANSCRIPTIONAL REGULATOR TRMBL2"/>
    <property type="match status" value="1"/>
</dbReference>
<sequence>METIYSQLHKLGFSQYESKAYVSLIQQAPATGYEVSKRSGVPRSMIYEVLGKLIDRGAAYLVPTDPVKYAPVPAKQMLERLRNNMEETIHYLEHSLETLEKDPAIDVIMHLSGYDHVIQELSDTIYQAKSELWLSIWEPQVGELYEQIQQAVNRNISVFSIVFGAEGVSLGYTFPHNYMSPEVVQERMGGQLTIAARDGEEVIIANFNERGVPWAIKTRNPALVLVATEYVRHDIMIEEVTREYGADKVERLWRNRPDLSHVVTGYKGGGTL</sequence>
<dbReference type="Proteomes" id="UP000005850">
    <property type="component" value="Chromosome"/>
</dbReference>
<dbReference type="CDD" id="cd09124">
    <property type="entry name" value="PLDc_like_TrmB_middle"/>
    <property type="match status" value="1"/>
</dbReference>
<evidence type="ECO:0000259" key="1">
    <source>
        <dbReference type="Pfam" id="PF01978"/>
    </source>
</evidence>
<dbReference type="InterPro" id="IPR036388">
    <property type="entry name" value="WH-like_DNA-bd_sf"/>
</dbReference>
<dbReference type="eggNOG" id="COG1378">
    <property type="taxonomic scope" value="Bacteria"/>
</dbReference>
<dbReference type="InterPro" id="IPR051797">
    <property type="entry name" value="TrmB-like"/>
</dbReference>
<name>A0A075R5Q0_BRELA</name>
<dbReference type="Gene3D" id="1.10.10.10">
    <property type="entry name" value="Winged helix-like DNA-binding domain superfamily/Winged helix DNA-binding domain"/>
    <property type="match status" value="1"/>
</dbReference>
<evidence type="ECO:0000313" key="3">
    <source>
        <dbReference type="EMBL" id="AIG27927.1"/>
    </source>
</evidence>
<organism evidence="3 4">
    <name type="scientific">Brevibacillus laterosporus LMG 15441</name>
    <dbReference type="NCBI Taxonomy" id="1042163"/>
    <lineage>
        <taxon>Bacteria</taxon>
        <taxon>Bacillati</taxon>
        <taxon>Bacillota</taxon>
        <taxon>Bacilli</taxon>
        <taxon>Bacillales</taxon>
        <taxon>Paenibacillaceae</taxon>
        <taxon>Brevibacillus</taxon>
    </lineage>
</organism>
<dbReference type="KEGG" id="blr:BRLA_c036250"/>
<reference evidence="3 4" key="1">
    <citation type="journal article" date="2011" name="J. Bacteriol.">
        <title>Genome sequence of Brevibacillus laterosporus LMG 15441, a pathogen of invertebrates.</title>
        <authorList>
            <person name="Djukic M."/>
            <person name="Poehlein A."/>
            <person name="Thurmer A."/>
            <person name="Daniel R."/>
        </authorList>
    </citation>
    <scope>NUCLEOTIDE SEQUENCE [LARGE SCALE GENOMIC DNA]</scope>
    <source>
        <strain evidence="3 4">LMG 15441</strain>
    </source>
</reference>
<dbReference type="PANTHER" id="PTHR34293:SF1">
    <property type="entry name" value="HTH-TYPE TRANSCRIPTIONAL REGULATOR TRMBL2"/>
    <property type="match status" value="1"/>
</dbReference>
<dbReference type="SUPFAM" id="SSF46785">
    <property type="entry name" value="Winged helix' DNA-binding domain"/>
    <property type="match status" value="1"/>
</dbReference>
<dbReference type="HOGENOM" id="CLU_072493_1_1_9"/>
<keyword evidence="4" id="KW-1185">Reference proteome</keyword>
<protein>
    <submittedName>
        <fullName evidence="3">Sugar-specific transcriptional regulator TrmB</fullName>
    </submittedName>
</protein>
<feature type="domain" description="Transcription regulator TrmB N-terminal" evidence="1">
    <location>
        <begin position="8"/>
        <end position="74"/>
    </location>
</feature>
<dbReference type="EMBL" id="CP007806">
    <property type="protein sequence ID" value="AIG27927.1"/>
    <property type="molecule type" value="Genomic_DNA"/>
</dbReference>
<dbReference type="InterPro" id="IPR002831">
    <property type="entry name" value="Tscrpt_reg_TrmB_N"/>
</dbReference>
<proteinExistence type="predicted"/>